<dbReference type="Proteomes" id="UP000299102">
    <property type="component" value="Unassembled WGS sequence"/>
</dbReference>
<dbReference type="EMBL" id="BGZK01000119">
    <property type="protein sequence ID" value="GBP20567.1"/>
    <property type="molecule type" value="Genomic_DNA"/>
</dbReference>
<evidence type="ECO:0000313" key="1">
    <source>
        <dbReference type="EMBL" id="GBP20567.1"/>
    </source>
</evidence>
<name>A0A4C1U382_EUMVA</name>
<comment type="caution">
    <text evidence="1">The sequence shown here is derived from an EMBL/GenBank/DDBJ whole genome shotgun (WGS) entry which is preliminary data.</text>
</comment>
<dbReference type="AlphaFoldDB" id="A0A4C1U382"/>
<gene>
    <name evidence="1" type="ORF">EVAR_78946_1</name>
</gene>
<evidence type="ECO:0000313" key="2">
    <source>
        <dbReference type="Proteomes" id="UP000299102"/>
    </source>
</evidence>
<organism evidence="1 2">
    <name type="scientific">Eumeta variegata</name>
    <name type="common">Bagworm moth</name>
    <name type="synonym">Eumeta japonica</name>
    <dbReference type="NCBI Taxonomy" id="151549"/>
    <lineage>
        <taxon>Eukaryota</taxon>
        <taxon>Metazoa</taxon>
        <taxon>Ecdysozoa</taxon>
        <taxon>Arthropoda</taxon>
        <taxon>Hexapoda</taxon>
        <taxon>Insecta</taxon>
        <taxon>Pterygota</taxon>
        <taxon>Neoptera</taxon>
        <taxon>Endopterygota</taxon>
        <taxon>Lepidoptera</taxon>
        <taxon>Glossata</taxon>
        <taxon>Ditrysia</taxon>
        <taxon>Tineoidea</taxon>
        <taxon>Psychidae</taxon>
        <taxon>Oiketicinae</taxon>
        <taxon>Eumeta</taxon>
    </lineage>
</organism>
<protein>
    <submittedName>
        <fullName evidence="1">Uncharacterized protein</fullName>
    </submittedName>
</protein>
<sequence>MSVAGHHSNPSCGHSRTDCLKPICRRLVCSTRLPSSPIELAEVGVRSILLCQVSIRSVENCALFSYELVTFLRGRCAALGRGRAIATTDSVKVLIWVPYSSAYEIYLFSVSLSS</sequence>
<accession>A0A4C1U382</accession>
<keyword evidence="2" id="KW-1185">Reference proteome</keyword>
<proteinExistence type="predicted"/>
<reference evidence="1 2" key="1">
    <citation type="journal article" date="2019" name="Commun. Biol.">
        <title>The bagworm genome reveals a unique fibroin gene that provides high tensile strength.</title>
        <authorList>
            <person name="Kono N."/>
            <person name="Nakamura H."/>
            <person name="Ohtoshi R."/>
            <person name="Tomita M."/>
            <person name="Numata K."/>
            <person name="Arakawa K."/>
        </authorList>
    </citation>
    <scope>NUCLEOTIDE SEQUENCE [LARGE SCALE GENOMIC DNA]</scope>
</reference>